<protein>
    <submittedName>
        <fullName evidence="1">Uncharacterized protein</fullName>
    </submittedName>
</protein>
<organism evidence="1 2">
    <name type="scientific">Pseudonocardia zijingensis</name>
    <dbReference type="NCBI Taxonomy" id="153376"/>
    <lineage>
        <taxon>Bacteria</taxon>
        <taxon>Bacillati</taxon>
        <taxon>Actinomycetota</taxon>
        <taxon>Actinomycetes</taxon>
        <taxon>Pseudonocardiales</taxon>
        <taxon>Pseudonocardiaceae</taxon>
        <taxon>Pseudonocardia</taxon>
    </lineage>
</organism>
<keyword evidence="2" id="KW-1185">Reference proteome</keyword>
<gene>
    <name evidence="1" type="ORF">GCM10009559_15750</name>
</gene>
<dbReference type="RefSeq" id="WP_379588470.1">
    <property type="nucleotide sequence ID" value="NZ_BAAAHP010000045.1"/>
</dbReference>
<accession>A0ABN1PJG9</accession>
<comment type="caution">
    <text evidence="1">The sequence shown here is derived from an EMBL/GenBank/DDBJ whole genome shotgun (WGS) entry which is preliminary data.</text>
</comment>
<dbReference type="Pfam" id="PF19986">
    <property type="entry name" value="DUF6422"/>
    <property type="match status" value="1"/>
</dbReference>
<dbReference type="Proteomes" id="UP001499967">
    <property type="component" value="Unassembled WGS sequence"/>
</dbReference>
<name>A0ABN1PJG9_9PSEU</name>
<sequence>MSSSDSLDDEQARTLGEATRLILDARATAAGMLADAGIDPGPGDPRNSDGFLGPCTRVLSPGPPLVRCGCNLFSPAGGSDFCVSHYDDHTAPDFGVGPAIRICGHSRESHLSI</sequence>
<proteinExistence type="predicted"/>
<reference evidence="1 2" key="1">
    <citation type="journal article" date="2019" name="Int. J. Syst. Evol. Microbiol.">
        <title>The Global Catalogue of Microorganisms (GCM) 10K type strain sequencing project: providing services to taxonomists for standard genome sequencing and annotation.</title>
        <authorList>
            <consortium name="The Broad Institute Genomics Platform"/>
            <consortium name="The Broad Institute Genome Sequencing Center for Infectious Disease"/>
            <person name="Wu L."/>
            <person name="Ma J."/>
        </authorList>
    </citation>
    <scope>NUCLEOTIDE SEQUENCE [LARGE SCALE GENOMIC DNA]</scope>
    <source>
        <strain evidence="1 2">JCM 11117</strain>
    </source>
</reference>
<evidence type="ECO:0000313" key="2">
    <source>
        <dbReference type="Proteomes" id="UP001499967"/>
    </source>
</evidence>
<dbReference type="InterPro" id="IPR046307">
    <property type="entry name" value="DUF6422"/>
</dbReference>
<dbReference type="EMBL" id="BAAAHP010000045">
    <property type="protein sequence ID" value="GAA0929150.1"/>
    <property type="molecule type" value="Genomic_DNA"/>
</dbReference>
<evidence type="ECO:0000313" key="1">
    <source>
        <dbReference type="EMBL" id="GAA0929150.1"/>
    </source>
</evidence>